<feature type="compositionally biased region" description="Polar residues" evidence="1">
    <location>
        <begin position="61"/>
        <end position="73"/>
    </location>
</feature>
<protein>
    <recommendedName>
        <fullName evidence="4">DUF559 domain-containing protein</fullName>
    </recommendedName>
</protein>
<organism evidence="2 3">
    <name type="scientific">Micrococcus lylae</name>
    <dbReference type="NCBI Taxonomy" id="1273"/>
    <lineage>
        <taxon>Bacteria</taxon>
        <taxon>Bacillati</taxon>
        <taxon>Actinomycetota</taxon>
        <taxon>Actinomycetes</taxon>
        <taxon>Micrococcales</taxon>
        <taxon>Micrococcaceae</taxon>
        <taxon>Micrococcus</taxon>
    </lineage>
</organism>
<dbReference type="Proteomes" id="UP000196230">
    <property type="component" value="Unassembled WGS sequence"/>
</dbReference>
<evidence type="ECO:0008006" key="4">
    <source>
        <dbReference type="Google" id="ProtNLM"/>
    </source>
</evidence>
<dbReference type="AlphaFoldDB" id="A0A1R4JFD9"/>
<feature type="region of interest" description="Disordered" evidence="1">
    <location>
        <begin position="47"/>
        <end position="83"/>
    </location>
</feature>
<gene>
    <name evidence="2" type="ORF">FM125_08115</name>
</gene>
<proteinExistence type="predicted"/>
<dbReference type="EMBL" id="FUKP01000056">
    <property type="protein sequence ID" value="SJN30473.1"/>
    <property type="molecule type" value="Genomic_DNA"/>
</dbReference>
<evidence type="ECO:0000313" key="2">
    <source>
        <dbReference type="EMBL" id="SJN30473.1"/>
    </source>
</evidence>
<sequence>MRHPAPFPSSLRSRAFTLRDAEKAGVSKERLRRRDVQRIGRGVYRWIGLEGDGPTPPGPAQTENPPSGQSTTGVDGGSRLSDEQPYTWTRHLDMEEMRRLDHLLHLRESVVLSHVTAARVQGLWLPARVMDDPRLHLTRDPRAGVPRARGFATHRSRIGAEELVVSQLLGREWQVTDPIRTWLDMAALLERNELIAFGDHLARRAVRFDGGDGGVFFLSRLTAAVEGRAGRRHRRLLRECAAQIRIGADSPKETELRLALVDAGLPDPDLQITVVDREFHPTYPASADLGYRRQLIAIHYDGKHHGRERQLNKDVLRNAAFERHGYRNIVVTARDADNAYARVIREVRRLWPSP</sequence>
<accession>A0A1R4JFD9</accession>
<name>A0A1R4JFD9_9MICC</name>
<dbReference type="RefSeq" id="WP_070637404.1">
    <property type="nucleotide sequence ID" value="NZ_FUKP01000056.1"/>
</dbReference>
<reference evidence="2 3" key="1">
    <citation type="submission" date="2017-02" db="EMBL/GenBank/DDBJ databases">
        <authorList>
            <person name="Peterson S.W."/>
        </authorList>
    </citation>
    <scope>NUCLEOTIDE SEQUENCE [LARGE SCALE GENOMIC DNA]</scope>
    <source>
        <strain evidence="2 3">2B3F</strain>
    </source>
</reference>
<evidence type="ECO:0000313" key="3">
    <source>
        <dbReference type="Proteomes" id="UP000196230"/>
    </source>
</evidence>
<evidence type="ECO:0000256" key="1">
    <source>
        <dbReference type="SAM" id="MobiDB-lite"/>
    </source>
</evidence>
<dbReference type="Gene3D" id="3.40.960.10">
    <property type="entry name" value="VSR Endonuclease"/>
    <property type="match status" value="1"/>
</dbReference>